<name>A0AA39R9R7_9LECA</name>
<evidence type="ECO:0000259" key="3">
    <source>
        <dbReference type="PROSITE" id="PS50055"/>
    </source>
</evidence>
<dbReference type="InterPro" id="IPR000242">
    <property type="entry name" value="PTP_cat"/>
</dbReference>
<dbReference type="PROSITE" id="PS50056">
    <property type="entry name" value="TYR_PHOSPHATASE_2"/>
    <property type="match status" value="1"/>
</dbReference>
<feature type="domain" description="Tyrosine specific protein phosphatases" evidence="4">
    <location>
        <begin position="195"/>
        <end position="274"/>
    </location>
</feature>
<dbReference type="Gene3D" id="3.90.190.10">
    <property type="entry name" value="Protein tyrosine phosphatase superfamily"/>
    <property type="match status" value="1"/>
</dbReference>
<dbReference type="PANTHER" id="PTHR19134">
    <property type="entry name" value="RECEPTOR-TYPE TYROSINE-PROTEIN PHOSPHATASE"/>
    <property type="match status" value="1"/>
</dbReference>
<dbReference type="InterPro" id="IPR000387">
    <property type="entry name" value="Tyr_Pase_dom"/>
</dbReference>
<evidence type="ECO:0000256" key="2">
    <source>
        <dbReference type="SAM" id="MobiDB-lite"/>
    </source>
</evidence>
<dbReference type="InterPro" id="IPR016130">
    <property type="entry name" value="Tyr_Pase_AS"/>
</dbReference>
<reference evidence="5" key="1">
    <citation type="submission" date="2023-03" db="EMBL/GenBank/DDBJ databases">
        <title>Complete genome of Cladonia borealis.</title>
        <authorList>
            <person name="Park H."/>
        </authorList>
    </citation>
    <scope>NUCLEOTIDE SEQUENCE</scope>
    <source>
        <strain evidence="5">ANT050790</strain>
    </source>
</reference>
<feature type="compositionally biased region" description="Polar residues" evidence="2">
    <location>
        <begin position="322"/>
        <end position="332"/>
    </location>
</feature>
<comment type="similarity">
    <text evidence="1">Belongs to the protein-tyrosine phosphatase family. Non-receptor class subfamily.</text>
</comment>
<evidence type="ECO:0000256" key="1">
    <source>
        <dbReference type="ARBA" id="ARBA00009649"/>
    </source>
</evidence>
<sequence length="341" mass="39257">MSPPEKQNTQGLLQYLSRTQAEIAEKFEIIERREKERLQSKGCFVNHPIAHARNRWTRAMPFANNRVHLRNTPFDYINASPIDIGSLKHIATQNPTSINDFWRMTWDENSNSIIMLMPVNGNGEDRCARYYPRDIGVIIKIGDFQITLLTKAVEHNCNTEVRELQVLHGDETRTVWHFAFLGWPDHGVPSDDDRRALLGLIKLSRHSLEDSIPRMVHCSAGCGRTGTFIALDYLLEELERGAFDGELEIDPVFETVDYLREKRVMMVQNVTQFGFIYHTLLWRWKDKHGIGEDIGTNLDYTSVLCGPTRKMKKSRWQGIPQRMSTSTDTGVESLTKPIPED</sequence>
<dbReference type="PROSITE" id="PS50055">
    <property type="entry name" value="TYR_PHOSPHATASE_PTP"/>
    <property type="match status" value="1"/>
</dbReference>
<feature type="domain" description="Tyrosine-protein phosphatase" evidence="3">
    <location>
        <begin position="23"/>
        <end position="283"/>
    </location>
</feature>
<proteinExistence type="inferred from homology"/>
<dbReference type="SMART" id="SM00194">
    <property type="entry name" value="PTPc"/>
    <property type="match status" value="1"/>
</dbReference>
<dbReference type="SUPFAM" id="SSF52799">
    <property type="entry name" value="(Phosphotyrosine protein) phosphatases II"/>
    <property type="match status" value="1"/>
</dbReference>
<evidence type="ECO:0000259" key="4">
    <source>
        <dbReference type="PROSITE" id="PS50056"/>
    </source>
</evidence>
<feature type="region of interest" description="Disordered" evidence="2">
    <location>
        <begin position="316"/>
        <end position="341"/>
    </location>
</feature>
<dbReference type="PANTHER" id="PTHR19134:SF449">
    <property type="entry name" value="TYROSINE-PROTEIN PHOSPHATASE 1"/>
    <property type="match status" value="1"/>
</dbReference>
<dbReference type="InterPro" id="IPR050348">
    <property type="entry name" value="Protein-Tyr_Phosphatase"/>
</dbReference>
<dbReference type="InterPro" id="IPR003595">
    <property type="entry name" value="Tyr_Pase_cat"/>
</dbReference>
<keyword evidence="6" id="KW-1185">Reference proteome</keyword>
<dbReference type="AlphaFoldDB" id="A0AA39R9R7"/>
<dbReference type="PRINTS" id="PR00700">
    <property type="entry name" value="PRTYPHPHTASE"/>
</dbReference>
<organism evidence="5 6">
    <name type="scientific">Cladonia borealis</name>
    <dbReference type="NCBI Taxonomy" id="184061"/>
    <lineage>
        <taxon>Eukaryota</taxon>
        <taxon>Fungi</taxon>
        <taxon>Dikarya</taxon>
        <taxon>Ascomycota</taxon>
        <taxon>Pezizomycotina</taxon>
        <taxon>Lecanoromycetes</taxon>
        <taxon>OSLEUM clade</taxon>
        <taxon>Lecanoromycetidae</taxon>
        <taxon>Lecanorales</taxon>
        <taxon>Lecanorineae</taxon>
        <taxon>Cladoniaceae</taxon>
        <taxon>Cladonia</taxon>
    </lineage>
</organism>
<dbReference type="Proteomes" id="UP001166286">
    <property type="component" value="Unassembled WGS sequence"/>
</dbReference>
<dbReference type="InterPro" id="IPR029021">
    <property type="entry name" value="Prot-tyrosine_phosphatase-like"/>
</dbReference>
<accession>A0AA39R9R7</accession>
<gene>
    <name evidence="5" type="ORF">JMJ35_000605</name>
</gene>
<evidence type="ECO:0000313" key="6">
    <source>
        <dbReference type="Proteomes" id="UP001166286"/>
    </source>
</evidence>
<dbReference type="CDD" id="cd18533">
    <property type="entry name" value="PTP_fungal"/>
    <property type="match status" value="1"/>
</dbReference>
<dbReference type="Pfam" id="PF00102">
    <property type="entry name" value="Y_phosphatase"/>
    <property type="match status" value="1"/>
</dbReference>
<dbReference type="EMBL" id="JAFEKC020000001">
    <property type="protein sequence ID" value="KAK0517450.1"/>
    <property type="molecule type" value="Genomic_DNA"/>
</dbReference>
<protein>
    <submittedName>
        <fullName evidence="5">Uncharacterized protein</fullName>
    </submittedName>
</protein>
<dbReference type="GO" id="GO:0004725">
    <property type="term" value="F:protein tyrosine phosphatase activity"/>
    <property type="evidence" value="ECO:0007669"/>
    <property type="project" value="InterPro"/>
</dbReference>
<evidence type="ECO:0000313" key="5">
    <source>
        <dbReference type="EMBL" id="KAK0517450.1"/>
    </source>
</evidence>
<dbReference type="PROSITE" id="PS00383">
    <property type="entry name" value="TYR_PHOSPHATASE_1"/>
    <property type="match status" value="1"/>
</dbReference>
<comment type="caution">
    <text evidence="5">The sequence shown here is derived from an EMBL/GenBank/DDBJ whole genome shotgun (WGS) entry which is preliminary data.</text>
</comment>
<dbReference type="SMART" id="SM00404">
    <property type="entry name" value="PTPc_motif"/>
    <property type="match status" value="1"/>
</dbReference>